<name>A0A1B7LA08_9ENTR</name>
<protein>
    <submittedName>
        <fullName evidence="6">LysR family transcriptional regulator</fullName>
    </submittedName>
</protein>
<dbReference type="InterPro" id="IPR036390">
    <property type="entry name" value="WH_DNA-bd_sf"/>
</dbReference>
<proteinExistence type="inferred from homology"/>
<dbReference type="PANTHER" id="PTHR30419">
    <property type="entry name" value="HTH-TYPE TRANSCRIPTIONAL REGULATOR YBHD"/>
    <property type="match status" value="1"/>
</dbReference>
<dbReference type="AlphaFoldDB" id="A0A1B7LA08"/>
<dbReference type="PANTHER" id="PTHR30419:SF14">
    <property type="entry name" value="LYSR FAMILY TRANSCRIPTIONAL REGULATOR"/>
    <property type="match status" value="1"/>
</dbReference>
<dbReference type="GO" id="GO:0003700">
    <property type="term" value="F:DNA-binding transcription factor activity"/>
    <property type="evidence" value="ECO:0007669"/>
    <property type="project" value="InterPro"/>
</dbReference>
<comment type="caution">
    <text evidence="6">The sequence shown here is derived from an EMBL/GenBank/DDBJ whole genome shotgun (WGS) entry which is preliminary data.</text>
</comment>
<reference evidence="7" key="1">
    <citation type="submission" date="2016-05" db="EMBL/GenBank/DDBJ databases">
        <authorList>
            <person name="Behera P."/>
            <person name="Vaishampayan P."/>
            <person name="Singh N."/>
            <person name="Raina V."/>
            <person name="Suar M."/>
            <person name="Pattnaik A."/>
            <person name="Rastogi G."/>
        </authorList>
    </citation>
    <scope>NUCLEOTIDE SEQUENCE [LARGE SCALE GENOMIC DNA]</scope>
    <source>
        <strain evidence="7">MP23</strain>
    </source>
</reference>
<dbReference type="FunFam" id="1.10.10.10:FF:000001">
    <property type="entry name" value="LysR family transcriptional regulator"/>
    <property type="match status" value="1"/>
</dbReference>
<dbReference type="CDD" id="cd08440">
    <property type="entry name" value="PBP2_LTTR_like_4"/>
    <property type="match status" value="1"/>
</dbReference>
<dbReference type="Pfam" id="PF03466">
    <property type="entry name" value="LysR_substrate"/>
    <property type="match status" value="1"/>
</dbReference>
<keyword evidence="4" id="KW-0804">Transcription</keyword>
<keyword evidence="7" id="KW-1185">Reference proteome</keyword>
<keyword evidence="3" id="KW-0238">DNA-binding</keyword>
<dbReference type="STRING" id="1691903.A9B99_05610"/>
<gene>
    <name evidence="6" type="ORF">A9B99_05610</name>
</gene>
<dbReference type="InterPro" id="IPR050950">
    <property type="entry name" value="HTH-type_LysR_regulators"/>
</dbReference>
<dbReference type="SUPFAM" id="SSF46785">
    <property type="entry name" value="Winged helix' DNA-binding domain"/>
    <property type="match status" value="1"/>
</dbReference>
<keyword evidence="2" id="KW-0805">Transcription regulation</keyword>
<dbReference type="Pfam" id="PF00126">
    <property type="entry name" value="HTH_1"/>
    <property type="match status" value="1"/>
</dbReference>
<dbReference type="SUPFAM" id="SSF53850">
    <property type="entry name" value="Periplasmic binding protein-like II"/>
    <property type="match status" value="1"/>
</dbReference>
<evidence type="ECO:0000259" key="5">
    <source>
        <dbReference type="PROSITE" id="PS50931"/>
    </source>
</evidence>
<evidence type="ECO:0000313" key="7">
    <source>
        <dbReference type="Proteomes" id="UP000078225"/>
    </source>
</evidence>
<dbReference type="OrthoDB" id="8437302at2"/>
<dbReference type="Proteomes" id="UP000078225">
    <property type="component" value="Unassembled WGS sequence"/>
</dbReference>
<evidence type="ECO:0000256" key="4">
    <source>
        <dbReference type="ARBA" id="ARBA00023163"/>
    </source>
</evidence>
<dbReference type="Gene3D" id="3.40.190.290">
    <property type="match status" value="1"/>
</dbReference>
<dbReference type="GO" id="GO:0003677">
    <property type="term" value="F:DNA binding"/>
    <property type="evidence" value="ECO:0007669"/>
    <property type="project" value="UniProtKB-KW"/>
</dbReference>
<evidence type="ECO:0000256" key="3">
    <source>
        <dbReference type="ARBA" id="ARBA00023125"/>
    </source>
</evidence>
<dbReference type="InterPro" id="IPR036388">
    <property type="entry name" value="WH-like_DNA-bd_sf"/>
</dbReference>
<dbReference type="InterPro" id="IPR005119">
    <property type="entry name" value="LysR_subst-bd"/>
</dbReference>
<dbReference type="PRINTS" id="PR00039">
    <property type="entry name" value="HTHLYSR"/>
</dbReference>
<evidence type="ECO:0000256" key="2">
    <source>
        <dbReference type="ARBA" id="ARBA00023015"/>
    </source>
</evidence>
<dbReference type="Gene3D" id="1.10.10.10">
    <property type="entry name" value="Winged helix-like DNA-binding domain superfamily/Winged helix DNA-binding domain"/>
    <property type="match status" value="1"/>
</dbReference>
<comment type="similarity">
    <text evidence="1">Belongs to the LysR transcriptional regulatory family.</text>
</comment>
<dbReference type="EMBL" id="LYRP01000001">
    <property type="protein sequence ID" value="OAT79157.1"/>
    <property type="molecule type" value="Genomic_DNA"/>
</dbReference>
<dbReference type="RefSeq" id="WP_064595365.1">
    <property type="nucleotide sequence ID" value="NZ_CP134782.1"/>
</dbReference>
<organism evidence="6 7">
    <name type="scientific">Mangrovibacter phragmitis</name>
    <dbReference type="NCBI Taxonomy" id="1691903"/>
    <lineage>
        <taxon>Bacteria</taxon>
        <taxon>Pseudomonadati</taxon>
        <taxon>Pseudomonadota</taxon>
        <taxon>Gammaproteobacteria</taxon>
        <taxon>Enterobacterales</taxon>
        <taxon>Enterobacteriaceae</taxon>
        <taxon>Mangrovibacter</taxon>
    </lineage>
</organism>
<sequence>MNYTLRQLRIFVAVARTQSFSRAGEDIGLSQSAVSHSVKELELALEVKLLDRTTREVVLTEAGQQMAMRLSRVLDELHSVLLDSRAHSYTLSGIVRVAASQTISAHLMPQSIAQSQRQFPDITFMLHDRPQQWVLESVRQGEVDFGIVIDPGPVTDLLCTTVLSEPFFLLCRRDNALNQKANISWQDLAGQSLVLQDYASGSRPLIDAAFAGQNIEPHIVQQIGHPATLFPMVEAGIGISILPALALPLPGGDSLVVRQLRPVVERKIMLIRRKNRSLSAAAEAIWSVIAEQACQLDQARENDPLYQSGMRYT</sequence>
<dbReference type="PROSITE" id="PS50931">
    <property type="entry name" value="HTH_LYSR"/>
    <property type="match status" value="1"/>
</dbReference>
<accession>A0A1B7LA08</accession>
<evidence type="ECO:0000256" key="1">
    <source>
        <dbReference type="ARBA" id="ARBA00009437"/>
    </source>
</evidence>
<dbReference type="InterPro" id="IPR000847">
    <property type="entry name" value="LysR_HTH_N"/>
</dbReference>
<feature type="domain" description="HTH lysR-type" evidence="5">
    <location>
        <begin position="1"/>
        <end position="60"/>
    </location>
</feature>
<evidence type="ECO:0000313" key="6">
    <source>
        <dbReference type="EMBL" id="OAT79157.1"/>
    </source>
</evidence>
<dbReference type="GO" id="GO:0005829">
    <property type="term" value="C:cytosol"/>
    <property type="evidence" value="ECO:0007669"/>
    <property type="project" value="TreeGrafter"/>
</dbReference>